<evidence type="ECO:0000313" key="3">
    <source>
        <dbReference type="Proteomes" id="UP000077202"/>
    </source>
</evidence>
<proteinExistence type="predicted"/>
<comment type="caution">
    <text evidence="2">The sequence shown here is derived from an EMBL/GenBank/DDBJ whole genome shotgun (WGS) entry which is preliminary data.</text>
</comment>
<organism evidence="2 3">
    <name type="scientific">Marchantia polymorpha subsp. ruderalis</name>
    <dbReference type="NCBI Taxonomy" id="1480154"/>
    <lineage>
        <taxon>Eukaryota</taxon>
        <taxon>Viridiplantae</taxon>
        <taxon>Streptophyta</taxon>
        <taxon>Embryophyta</taxon>
        <taxon>Marchantiophyta</taxon>
        <taxon>Marchantiopsida</taxon>
        <taxon>Marchantiidae</taxon>
        <taxon>Marchantiales</taxon>
        <taxon>Marchantiaceae</taxon>
        <taxon>Marchantia</taxon>
    </lineage>
</organism>
<feature type="region of interest" description="Disordered" evidence="1">
    <location>
        <begin position="131"/>
        <end position="174"/>
    </location>
</feature>
<accession>A0A176VNR3</accession>
<protein>
    <submittedName>
        <fullName evidence="2">Uncharacterized protein</fullName>
    </submittedName>
</protein>
<evidence type="ECO:0000313" key="2">
    <source>
        <dbReference type="EMBL" id="OAE22558.1"/>
    </source>
</evidence>
<reference evidence="2" key="1">
    <citation type="submission" date="2016-03" db="EMBL/GenBank/DDBJ databases">
        <title>Mechanisms controlling the formation of the plant cell surface in tip-growing cells are functionally conserved among land plants.</title>
        <authorList>
            <person name="Honkanen S."/>
            <person name="Jones V.A."/>
            <person name="Morieri G."/>
            <person name="Champion C."/>
            <person name="Hetherington A.J."/>
            <person name="Kelly S."/>
            <person name="Saint-Marcoux D."/>
            <person name="Proust H."/>
            <person name="Prescott H."/>
            <person name="Dolan L."/>
        </authorList>
    </citation>
    <scope>NUCLEOTIDE SEQUENCE [LARGE SCALE GENOMIC DNA]</scope>
    <source>
        <tissue evidence="2">Whole gametophyte</tissue>
    </source>
</reference>
<feature type="compositionally biased region" description="Basic and acidic residues" evidence="1">
    <location>
        <begin position="144"/>
        <end position="165"/>
    </location>
</feature>
<sequence length="174" mass="19287">MTTRGPVQVEVVRRRKKPERRVAKRRRVVNDDEGDLALEIRRTETEVDVIRQSRTRARSKKRASRELVAAEVSDSNVEKTVAPIVSTPKVIMGESTQHVGREVSSGVLIEVPAETLAEPLKEGMEIVSPNFLSSERTQTAGSERIPHLKTSEESIKELTLSDKIKPVGPKGSKG</sequence>
<gene>
    <name evidence="2" type="ORF">AXG93_731s1010</name>
</gene>
<keyword evidence="3" id="KW-1185">Reference proteome</keyword>
<name>A0A176VNR3_MARPO</name>
<dbReference type="EMBL" id="LVLJ01003151">
    <property type="protein sequence ID" value="OAE22558.1"/>
    <property type="molecule type" value="Genomic_DNA"/>
</dbReference>
<dbReference type="Proteomes" id="UP000077202">
    <property type="component" value="Unassembled WGS sequence"/>
</dbReference>
<evidence type="ECO:0000256" key="1">
    <source>
        <dbReference type="SAM" id="MobiDB-lite"/>
    </source>
</evidence>
<dbReference type="AlphaFoldDB" id="A0A176VNR3"/>
<feature type="compositionally biased region" description="Polar residues" evidence="1">
    <location>
        <begin position="131"/>
        <end position="141"/>
    </location>
</feature>